<dbReference type="KEGG" id="bcd:BARCL_1019"/>
<protein>
    <submittedName>
        <fullName evidence="1">D-ribose-binding periplasmic protein</fullName>
    </submittedName>
</protein>
<organism evidence="1 2">
    <name type="scientific">Bartonella clarridgeiae (strain CCUG 45776 / CIP 104772 / 73)</name>
    <dbReference type="NCBI Taxonomy" id="696125"/>
    <lineage>
        <taxon>Bacteria</taxon>
        <taxon>Pseudomonadati</taxon>
        <taxon>Pseudomonadota</taxon>
        <taxon>Alphaproteobacteria</taxon>
        <taxon>Hyphomicrobiales</taxon>
        <taxon>Bartonellaceae</taxon>
        <taxon>Bartonella</taxon>
    </lineage>
</organism>
<dbReference type="EMBL" id="FN645454">
    <property type="protein sequence ID" value="CBI76700.1"/>
    <property type="molecule type" value="Genomic_DNA"/>
</dbReference>
<evidence type="ECO:0000313" key="2">
    <source>
        <dbReference type="Proteomes" id="UP000009101"/>
    </source>
</evidence>
<proteinExistence type="predicted"/>
<gene>
    <name evidence="1" type="ordered locus">BARCL_1019</name>
</gene>
<dbReference type="Proteomes" id="UP000009101">
    <property type="component" value="Chromosome"/>
</dbReference>
<sequence>MISQQLNEIGKLGVKTVDKFIKAEAVENHISIPLKLVIKDQEN</sequence>
<reference evidence="1 2" key="2">
    <citation type="journal article" date="2011" name="PLoS Genet.">
        <title>Parallel evolution of a type IV secretion system in radiating lineages of the host-restricted bacterial pathogen Bartonella.</title>
        <authorList>
            <person name="Engel P."/>
            <person name="Salzburger W."/>
            <person name="Liesch M."/>
            <person name="Chang C.C."/>
            <person name="Maruyama S."/>
            <person name="Lanz C."/>
            <person name="Calteau A."/>
            <person name="Lajus A."/>
            <person name="Medigue C."/>
            <person name="Schuster S.C."/>
            <person name="Dehio C."/>
        </authorList>
    </citation>
    <scope>NUCLEOTIDE SEQUENCE [LARGE SCALE GENOMIC DNA]</scope>
    <source>
        <strain evidence="2">CIP 104772 / 73</strain>
    </source>
</reference>
<dbReference type="HOGENOM" id="CLU_3230160_0_0_5"/>
<dbReference type="AlphaFoldDB" id="E6YIL2"/>
<name>E6YIL2_BARC7</name>
<dbReference type="RefSeq" id="WP_013545330.1">
    <property type="nucleotide sequence ID" value="NC_014932.1"/>
</dbReference>
<evidence type="ECO:0000313" key="1">
    <source>
        <dbReference type="EMBL" id="CBI76700.1"/>
    </source>
</evidence>
<reference evidence="2" key="1">
    <citation type="submission" date="2009-11" db="EMBL/GenBank/DDBJ databases">
        <title>Genome sequencing of Bartonella species and comparative genomics.</title>
        <authorList>
            <person name="Engel P."/>
            <person name="Salzburger W."/>
            <person name="Marius L."/>
            <person name="Chao-Chin C."/>
            <person name="Soichi M."/>
            <person name="Christa L."/>
            <person name="Alexandra C."/>
            <person name="Aurelie L."/>
            <person name="Claudine M."/>
            <person name="Stephan S.C."/>
            <person name="Christoph D."/>
        </authorList>
    </citation>
    <scope>NUCLEOTIDE SEQUENCE [LARGE SCALE GENOMIC DNA]</scope>
    <source>
        <strain evidence="2">CIP 104772 / 73</strain>
    </source>
</reference>
<accession>E6YIL2</accession>
<keyword evidence="2" id="KW-1185">Reference proteome</keyword>